<protein>
    <submittedName>
        <fullName evidence="2">DNA-binding protein</fullName>
    </submittedName>
</protein>
<reference evidence="2" key="2">
    <citation type="submission" date="2018-03" db="EMBL/GenBank/DDBJ databases">
        <authorList>
            <person name="Keele B.F."/>
        </authorList>
    </citation>
    <scope>NUCLEOTIDE SEQUENCE</scope>
    <source>
        <strain evidence="2">SNUC 4337</strain>
    </source>
</reference>
<dbReference type="Proteomes" id="UP000664081">
    <property type="component" value="Unassembled WGS sequence"/>
</dbReference>
<dbReference type="EMBL" id="PZHR01000024">
    <property type="protein sequence ID" value="PTK59320.1"/>
    <property type="molecule type" value="Genomic_DNA"/>
</dbReference>
<dbReference type="KEGG" id="snl:BJD96_02765"/>
<dbReference type="EMBL" id="JAFNLT010000002">
    <property type="protein sequence ID" value="MBO1226149.1"/>
    <property type="molecule type" value="Genomic_DNA"/>
</dbReference>
<reference evidence="2 4" key="1">
    <citation type="journal article" date="2016" name="Front. Microbiol.">
        <title>Comprehensive Phylogenetic Analysis of Bovine Non-aureus Staphylococci Species Based on Whole-Genome Sequencing.</title>
        <authorList>
            <person name="Naushad S."/>
            <person name="Barkema H.W."/>
            <person name="Luby C."/>
            <person name="Condas L.A."/>
            <person name="Nobrega D.B."/>
            <person name="Carson D.A."/>
            <person name="De Buck J."/>
        </authorList>
    </citation>
    <scope>NUCLEOTIDE SEQUENCE [LARGE SCALE GENOMIC DNA]</scope>
    <source>
        <strain evidence="2 4">SNUC 4337</strain>
    </source>
</reference>
<dbReference type="RefSeq" id="WP_096808513.1">
    <property type="nucleotide sequence ID" value="NZ_BMCF01000001.1"/>
</dbReference>
<dbReference type="Gene3D" id="1.10.150.20">
    <property type="entry name" value="5' to 3' exonuclease, C-terminal subdomain"/>
    <property type="match status" value="1"/>
</dbReference>
<proteinExistence type="predicted"/>
<evidence type="ECO:0000313" key="6">
    <source>
        <dbReference type="Proteomes" id="UP000664081"/>
    </source>
</evidence>
<dbReference type="GO" id="GO:0003677">
    <property type="term" value="F:DNA binding"/>
    <property type="evidence" value="ECO:0007669"/>
    <property type="project" value="UniProtKB-KW"/>
</dbReference>
<evidence type="ECO:0000313" key="1">
    <source>
        <dbReference type="EMBL" id="MBO1226149.1"/>
    </source>
</evidence>
<gene>
    <name evidence="2" type="ORF">BUZ61_06150</name>
    <name evidence="1" type="ORF">J3T88_02280</name>
    <name evidence="3" type="ORF">NCTC13834_00593</name>
</gene>
<dbReference type="OrthoDB" id="6692273at2"/>
<organism evidence="2 4">
    <name type="scientific">Staphylococcus nepalensis</name>
    <dbReference type="NCBI Taxonomy" id="214473"/>
    <lineage>
        <taxon>Bacteria</taxon>
        <taxon>Bacillati</taxon>
        <taxon>Bacillota</taxon>
        <taxon>Bacilli</taxon>
        <taxon>Bacillales</taxon>
        <taxon>Staphylococcaceae</taxon>
        <taxon>Staphylococcus</taxon>
    </lineage>
</organism>
<name>A0A291JIU4_9STAP</name>
<accession>A0A291JIU4</accession>
<evidence type="ECO:0000313" key="4">
    <source>
        <dbReference type="Proteomes" id="UP000240400"/>
    </source>
</evidence>
<keyword evidence="2" id="KW-0238">DNA-binding</keyword>
<dbReference type="Proteomes" id="UP000240400">
    <property type="component" value="Unassembled WGS sequence"/>
</dbReference>
<reference evidence="1 6" key="4">
    <citation type="submission" date="2021-03" db="EMBL/GenBank/DDBJ databases">
        <title>Staphylococci and Mammaliicocci in bats.</title>
        <authorList>
            <person name="Fountain K."/>
        </authorList>
    </citation>
    <scope>NUCLEOTIDE SEQUENCE [LARGE SCALE GENOMIC DNA]</scope>
    <source>
        <strain evidence="1 6">18_1_E_SW</strain>
    </source>
</reference>
<dbReference type="EMBL" id="UHDS01000001">
    <property type="protein sequence ID" value="SUM54308.1"/>
    <property type="molecule type" value="Genomic_DNA"/>
</dbReference>
<evidence type="ECO:0000313" key="5">
    <source>
        <dbReference type="Proteomes" id="UP000254412"/>
    </source>
</evidence>
<dbReference type="Gene3D" id="3.10.450.50">
    <property type="match status" value="1"/>
</dbReference>
<dbReference type="SUPFAM" id="SSF47789">
    <property type="entry name" value="C-terminal domain of RNA polymerase alpha subunit"/>
    <property type="match status" value="1"/>
</dbReference>
<reference evidence="3 5" key="3">
    <citation type="submission" date="2018-06" db="EMBL/GenBank/DDBJ databases">
        <authorList>
            <consortium name="Pathogen Informatics"/>
            <person name="Doyle S."/>
        </authorList>
    </citation>
    <scope>NUCLEOTIDE SEQUENCE [LARGE SCALE GENOMIC DNA]</scope>
    <source>
        <strain evidence="3 5">NCTC13834</strain>
    </source>
</reference>
<dbReference type="Proteomes" id="UP000254412">
    <property type="component" value="Unassembled WGS sequence"/>
</dbReference>
<evidence type="ECO:0000313" key="3">
    <source>
        <dbReference type="EMBL" id="SUM54308.1"/>
    </source>
</evidence>
<keyword evidence="6" id="KW-1185">Reference proteome</keyword>
<dbReference type="GeneID" id="66775998"/>
<dbReference type="AlphaFoldDB" id="A0A291JIU4"/>
<evidence type="ECO:0000313" key="2">
    <source>
        <dbReference type="EMBL" id="PTK59320.1"/>
    </source>
</evidence>
<sequence>MATELPKIGRPATNALQSIGVMTLEKVAEYDRTSILDIHGVGPKAIDRLDKALKEQGLSFKNEKLSEIPFELVGDVACDNAPKRRIMLDFLLASALADKTKLSQIVVSNFIWKVPGAFELKSLDEFYNEIEAHSTEIKKIEVTHHLTHGKFGAMHGIQTNVNGMKIYFADFIEFESHSKNAKIKIVTSYVIMNES</sequence>